<evidence type="ECO:0000313" key="2">
    <source>
        <dbReference type="Proteomes" id="UP001139333"/>
    </source>
</evidence>
<comment type="caution">
    <text evidence="1">The sequence shown here is derived from an EMBL/GenBank/DDBJ whole genome shotgun (WGS) entry which is preliminary data.</text>
</comment>
<reference evidence="1" key="1">
    <citation type="submission" date="2022-01" db="EMBL/GenBank/DDBJ databases">
        <title>Whole genome-based taxonomy of the Shewanellaceae.</title>
        <authorList>
            <person name="Martin-Rodriguez A.J."/>
        </authorList>
    </citation>
    <scope>NUCLEOTIDE SEQUENCE</scope>
    <source>
        <strain evidence="1">DSM 16422</strain>
    </source>
</reference>
<evidence type="ECO:0000313" key="1">
    <source>
        <dbReference type="EMBL" id="MCL1142825.1"/>
    </source>
</evidence>
<gene>
    <name evidence="1" type="ORF">L2672_08990</name>
</gene>
<proteinExistence type="predicted"/>
<organism evidence="1 2">
    <name type="scientific">Shewanella gaetbuli</name>
    <dbReference type="NCBI Taxonomy" id="220752"/>
    <lineage>
        <taxon>Bacteria</taxon>
        <taxon>Pseudomonadati</taxon>
        <taxon>Pseudomonadota</taxon>
        <taxon>Gammaproteobacteria</taxon>
        <taxon>Alteromonadales</taxon>
        <taxon>Shewanellaceae</taxon>
        <taxon>Shewanella</taxon>
    </lineage>
</organism>
<dbReference type="RefSeq" id="WP_248995507.1">
    <property type="nucleotide sequence ID" value="NZ_JAKIKP010000005.1"/>
</dbReference>
<accession>A0A9X1ZNQ8</accession>
<dbReference type="AlphaFoldDB" id="A0A9X1ZNQ8"/>
<dbReference type="EMBL" id="JAKIKP010000005">
    <property type="protein sequence ID" value="MCL1142825.1"/>
    <property type="molecule type" value="Genomic_DNA"/>
</dbReference>
<sequence length="159" mass="16876">MRKAIKQYWIVAITLFTLVGQGLLANGSSMVPVMDAEHHQAQMVNEQFGLDDSLSSDLNSDSNSQLNMAMLADSSQQTTDCHGNAVAAVVSQNSDSNGCCNGMGGCSVDCNHCLTISFTADITEQNLDIARAMNNTNPSTAIVDGFSVDFPPAFRPPIA</sequence>
<dbReference type="Proteomes" id="UP001139333">
    <property type="component" value="Unassembled WGS sequence"/>
</dbReference>
<name>A0A9X1ZNQ8_9GAMM</name>
<protein>
    <submittedName>
        <fullName evidence="1">Uncharacterized protein</fullName>
    </submittedName>
</protein>
<keyword evidence="2" id="KW-1185">Reference proteome</keyword>